<organism evidence="2">
    <name type="scientific">mine drainage metagenome</name>
    <dbReference type="NCBI Taxonomy" id="410659"/>
    <lineage>
        <taxon>unclassified sequences</taxon>
        <taxon>metagenomes</taxon>
        <taxon>ecological metagenomes</taxon>
    </lineage>
</organism>
<dbReference type="Pfam" id="PF01548">
    <property type="entry name" value="DEDD_Tnp_IS110"/>
    <property type="match status" value="1"/>
</dbReference>
<protein>
    <submittedName>
        <fullName evidence="2">Transposase IS116/IS110/IS902 family protein</fullName>
    </submittedName>
</protein>
<dbReference type="InterPro" id="IPR002525">
    <property type="entry name" value="Transp_IS110-like_N"/>
</dbReference>
<sequence>EKNTTIIVGMDVHKETISSWGSGTPGKDRVESFKIQNTPKDIEKMVKKAAGSGEIQIVLKKEGAIHFVYEAGPCGYVIARQIKDLGYACSVIAPGLIPVRPTDRVKTDRRDAEKLARLFRADELTAIRIPEGAEEAARDLVRAREDALTDQTRDRNRLTQFLLR</sequence>
<name>T0YUF1_9ZZZZ</name>
<evidence type="ECO:0000259" key="1">
    <source>
        <dbReference type="Pfam" id="PF01548"/>
    </source>
</evidence>
<dbReference type="EMBL" id="AUZY01011261">
    <property type="protein sequence ID" value="EQD35552.1"/>
    <property type="molecule type" value="Genomic_DNA"/>
</dbReference>
<dbReference type="GO" id="GO:0004803">
    <property type="term" value="F:transposase activity"/>
    <property type="evidence" value="ECO:0007669"/>
    <property type="project" value="InterPro"/>
</dbReference>
<feature type="domain" description="Transposase IS110-like N-terminal" evidence="1">
    <location>
        <begin position="8"/>
        <end position="162"/>
    </location>
</feature>
<proteinExistence type="predicted"/>
<evidence type="ECO:0000313" key="2">
    <source>
        <dbReference type="EMBL" id="EQD35552.1"/>
    </source>
</evidence>
<accession>T0YUF1</accession>
<feature type="non-terminal residue" evidence="2">
    <location>
        <position position="164"/>
    </location>
</feature>
<dbReference type="GO" id="GO:0003677">
    <property type="term" value="F:DNA binding"/>
    <property type="evidence" value="ECO:0007669"/>
    <property type="project" value="InterPro"/>
</dbReference>
<gene>
    <name evidence="2" type="ORF">B1B_16891</name>
</gene>
<dbReference type="PANTHER" id="PTHR33055">
    <property type="entry name" value="TRANSPOSASE FOR INSERTION SEQUENCE ELEMENT IS1111A"/>
    <property type="match status" value="1"/>
</dbReference>
<dbReference type="AlphaFoldDB" id="T0YUF1"/>
<reference evidence="2" key="2">
    <citation type="journal article" date="2014" name="ISME J.">
        <title>Microbial stratification in low pH oxic and suboxic macroscopic growths along an acid mine drainage.</title>
        <authorList>
            <person name="Mendez-Garcia C."/>
            <person name="Mesa V."/>
            <person name="Sprenger R.R."/>
            <person name="Richter M."/>
            <person name="Diez M.S."/>
            <person name="Solano J."/>
            <person name="Bargiela R."/>
            <person name="Golyshina O.V."/>
            <person name="Manteca A."/>
            <person name="Ramos J.L."/>
            <person name="Gallego J.R."/>
            <person name="Llorente I."/>
            <person name="Martins Dos Santos V.A."/>
            <person name="Jensen O.N."/>
            <person name="Pelaez A.I."/>
            <person name="Sanchez J."/>
            <person name="Ferrer M."/>
        </authorList>
    </citation>
    <scope>NUCLEOTIDE SEQUENCE</scope>
</reference>
<dbReference type="InterPro" id="IPR047650">
    <property type="entry name" value="Transpos_IS110"/>
</dbReference>
<feature type="non-terminal residue" evidence="2">
    <location>
        <position position="1"/>
    </location>
</feature>
<reference evidence="2" key="1">
    <citation type="submission" date="2013-08" db="EMBL/GenBank/DDBJ databases">
        <authorList>
            <person name="Mendez C."/>
            <person name="Richter M."/>
            <person name="Ferrer M."/>
            <person name="Sanchez J."/>
        </authorList>
    </citation>
    <scope>NUCLEOTIDE SEQUENCE</scope>
</reference>
<comment type="caution">
    <text evidence="2">The sequence shown here is derived from an EMBL/GenBank/DDBJ whole genome shotgun (WGS) entry which is preliminary data.</text>
</comment>
<dbReference type="GO" id="GO:0006313">
    <property type="term" value="P:DNA transposition"/>
    <property type="evidence" value="ECO:0007669"/>
    <property type="project" value="InterPro"/>
</dbReference>